<reference evidence="2" key="1">
    <citation type="journal article" date="2020" name="bioRxiv">
        <title>Whole genome comparisons of ergot fungi reveals the divergence and evolution of species within the genus Claviceps are the result of varying mechanisms driving genome evolution and host range expansion.</title>
        <authorList>
            <person name="Wyka S.A."/>
            <person name="Mondo S.J."/>
            <person name="Liu M."/>
            <person name="Dettman J."/>
            <person name="Nalam V."/>
            <person name="Broders K.D."/>
        </authorList>
    </citation>
    <scope>NUCLEOTIDE SEQUENCE</scope>
    <source>
        <strain evidence="2">CCC 489</strain>
    </source>
</reference>
<evidence type="ECO:0000256" key="1">
    <source>
        <dbReference type="SAM" id="MobiDB-lite"/>
    </source>
</evidence>
<evidence type="ECO:0000313" key="2">
    <source>
        <dbReference type="EMBL" id="KAG5921252.1"/>
    </source>
</evidence>
<dbReference type="AlphaFoldDB" id="A0A8K0J403"/>
<evidence type="ECO:0000313" key="3">
    <source>
        <dbReference type="Proteomes" id="UP000811619"/>
    </source>
</evidence>
<protein>
    <submittedName>
        <fullName evidence="2">Uncharacterized protein</fullName>
    </submittedName>
</protein>
<dbReference type="Proteomes" id="UP000811619">
    <property type="component" value="Unassembled WGS sequence"/>
</dbReference>
<feature type="region of interest" description="Disordered" evidence="1">
    <location>
        <begin position="138"/>
        <end position="159"/>
    </location>
</feature>
<gene>
    <name evidence="2" type="ORF">E4U42_005921</name>
</gene>
<name>A0A8K0J403_9HYPO</name>
<dbReference type="EMBL" id="SRPY01000571">
    <property type="protein sequence ID" value="KAG5921252.1"/>
    <property type="molecule type" value="Genomic_DNA"/>
</dbReference>
<dbReference type="OrthoDB" id="5424234at2759"/>
<sequence>MDSGVPMILPKGILVNTTSIYQEVASYPVVPAAKIWEYWHARERELGSTNAGKLTCAAVYTTTNKKLRDPTARRLENFWWQVWGSDRRFLSGRELARIYENISVGHSFVPLRGPPNRWEGPDKSVFKCIKTPTFTSYSEKVSKPARPRRPSSNSPDSKPQNCFECFTCFAATIFIDGDDRGDGDNTANEKPPSLA</sequence>
<accession>A0A8K0J403</accession>
<comment type="caution">
    <text evidence="2">The sequence shown here is derived from an EMBL/GenBank/DDBJ whole genome shotgun (WGS) entry which is preliminary data.</text>
</comment>
<proteinExistence type="predicted"/>
<keyword evidence="3" id="KW-1185">Reference proteome</keyword>
<feature type="compositionally biased region" description="Low complexity" evidence="1">
    <location>
        <begin position="150"/>
        <end position="159"/>
    </location>
</feature>
<organism evidence="2 3">
    <name type="scientific">Claviceps africana</name>
    <dbReference type="NCBI Taxonomy" id="83212"/>
    <lineage>
        <taxon>Eukaryota</taxon>
        <taxon>Fungi</taxon>
        <taxon>Dikarya</taxon>
        <taxon>Ascomycota</taxon>
        <taxon>Pezizomycotina</taxon>
        <taxon>Sordariomycetes</taxon>
        <taxon>Hypocreomycetidae</taxon>
        <taxon>Hypocreales</taxon>
        <taxon>Clavicipitaceae</taxon>
        <taxon>Claviceps</taxon>
    </lineage>
</organism>